<comment type="caution">
    <text evidence="6">The sequence shown here is derived from an EMBL/GenBank/DDBJ whole genome shotgun (WGS) entry which is preliminary data.</text>
</comment>
<dbReference type="Gene3D" id="1.20.1070.10">
    <property type="entry name" value="Rhodopsin 7-helix transmembrane proteins"/>
    <property type="match status" value="1"/>
</dbReference>
<feature type="transmembrane region" description="Helical" evidence="5">
    <location>
        <begin position="85"/>
        <end position="108"/>
    </location>
</feature>
<feature type="transmembrane region" description="Helical" evidence="5">
    <location>
        <begin position="6"/>
        <end position="30"/>
    </location>
</feature>
<feature type="transmembrane region" description="Helical" evidence="5">
    <location>
        <begin position="51"/>
        <end position="73"/>
    </location>
</feature>
<reference evidence="6" key="1">
    <citation type="submission" date="2023-03" db="EMBL/GenBank/DDBJ databases">
        <title>Massive genome expansion in bonnet fungi (Mycena s.s.) driven by repeated elements and novel gene families across ecological guilds.</title>
        <authorList>
            <consortium name="Lawrence Berkeley National Laboratory"/>
            <person name="Harder C.B."/>
            <person name="Miyauchi S."/>
            <person name="Viragh M."/>
            <person name="Kuo A."/>
            <person name="Thoen E."/>
            <person name="Andreopoulos B."/>
            <person name="Lu D."/>
            <person name="Skrede I."/>
            <person name="Drula E."/>
            <person name="Henrissat B."/>
            <person name="Morin E."/>
            <person name="Kohler A."/>
            <person name="Barry K."/>
            <person name="LaButti K."/>
            <person name="Morin E."/>
            <person name="Salamov A."/>
            <person name="Lipzen A."/>
            <person name="Mereny Z."/>
            <person name="Hegedus B."/>
            <person name="Baldrian P."/>
            <person name="Stursova M."/>
            <person name="Weitz H."/>
            <person name="Taylor A."/>
            <person name="Grigoriev I.V."/>
            <person name="Nagy L.G."/>
            <person name="Martin F."/>
            <person name="Kauserud H."/>
        </authorList>
    </citation>
    <scope>NUCLEOTIDE SEQUENCE</scope>
    <source>
        <strain evidence="6">CBHHK002</strain>
    </source>
</reference>
<evidence type="ECO:0000256" key="4">
    <source>
        <dbReference type="ARBA" id="ARBA00023136"/>
    </source>
</evidence>
<dbReference type="AlphaFoldDB" id="A0AAD7AL54"/>
<evidence type="ECO:0000256" key="1">
    <source>
        <dbReference type="ARBA" id="ARBA00004141"/>
    </source>
</evidence>
<keyword evidence="2 5" id="KW-0812">Transmembrane</keyword>
<feature type="transmembrane region" description="Helical" evidence="5">
    <location>
        <begin position="120"/>
        <end position="144"/>
    </location>
</feature>
<sequence length="362" mass="40124">MSHEFASLYVHVLVGLTIPGVALTATLLVISAYAAWNPISRKHLDRVSFRLLVYALSANLIFGIVYCMATLSASPSWTCDLISALMNMSLIFSAGMFLWMAINLPLVLGQKVTGQRMEKYYVLGTSFVSLTTTVIPWASGILGWDVANQSCWYRNSDPEAMFRWLFGTSTFWILLACIVEVGAFFTMVGYLIAYEFESRYYRPNTQLSSNSSASSPHPGSTILKFRNIVLRIGLYPLVSCLINISAASLDLHQWKHPEQTDLNVALNLADLGVYAARPLIYGLLAATDPSFIRALCELRNPVSAHSNHPNDVQRTDACLTTVVEFASESDHETVGHVRADDLHQEGETGPSQREMKDIVCQI</sequence>
<evidence type="ECO:0000313" key="7">
    <source>
        <dbReference type="Proteomes" id="UP001218218"/>
    </source>
</evidence>
<evidence type="ECO:0008006" key="8">
    <source>
        <dbReference type="Google" id="ProtNLM"/>
    </source>
</evidence>
<evidence type="ECO:0000256" key="5">
    <source>
        <dbReference type="SAM" id="Phobius"/>
    </source>
</evidence>
<comment type="subcellular location">
    <subcellularLocation>
        <location evidence="1">Membrane</location>
        <topology evidence="1">Multi-pass membrane protein</topology>
    </subcellularLocation>
</comment>
<accession>A0AAD7AL54</accession>
<evidence type="ECO:0000313" key="6">
    <source>
        <dbReference type="EMBL" id="KAJ7362252.1"/>
    </source>
</evidence>
<gene>
    <name evidence="6" type="ORF">DFH08DRAFT_930691</name>
</gene>
<dbReference type="PANTHER" id="PTHR23112">
    <property type="entry name" value="G PROTEIN-COUPLED RECEPTOR 157-RELATED"/>
    <property type="match status" value="1"/>
</dbReference>
<protein>
    <recommendedName>
        <fullName evidence="8">G-protein coupled receptors family 2 profile 2 domain-containing protein</fullName>
    </recommendedName>
</protein>
<proteinExistence type="predicted"/>
<keyword evidence="7" id="KW-1185">Reference proteome</keyword>
<evidence type="ECO:0000256" key="3">
    <source>
        <dbReference type="ARBA" id="ARBA00022989"/>
    </source>
</evidence>
<dbReference type="Proteomes" id="UP001218218">
    <property type="component" value="Unassembled WGS sequence"/>
</dbReference>
<feature type="transmembrane region" description="Helical" evidence="5">
    <location>
        <begin position="164"/>
        <end position="193"/>
    </location>
</feature>
<dbReference type="EMBL" id="JARIHO010000004">
    <property type="protein sequence ID" value="KAJ7362252.1"/>
    <property type="molecule type" value="Genomic_DNA"/>
</dbReference>
<dbReference type="PANTHER" id="PTHR23112:SF47">
    <property type="entry name" value="G-PROTEIN COUPLED RECEPTOR 157"/>
    <property type="match status" value="1"/>
</dbReference>
<evidence type="ECO:0000256" key="2">
    <source>
        <dbReference type="ARBA" id="ARBA00022692"/>
    </source>
</evidence>
<keyword evidence="4 5" id="KW-0472">Membrane</keyword>
<name>A0AAD7AL54_9AGAR</name>
<organism evidence="6 7">
    <name type="scientific">Mycena albidolilacea</name>
    <dbReference type="NCBI Taxonomy" id="1033008"/>
    <lineage>
        <taxon>Eukaryota</taxon>
        <taxon>Fungi</taxon>
        <taxon>Dikarya</taxon>
        <taxon>Basidiomycota</taxon>
        <taxon>Agaricomycotina</taxon>
        <taxon>Agaricomycetes</taxon>
        <taxon>Agaricomycetidae</taxon>
        <taxon>Agaricales</taxon>
        <taxon>Marasmiineae</taxon>
        <taxon>Mycenaceae</taxon>
        <taxon>Mycena</taxon>
    </lineage>
</organism>
<dbReference type="GO" id="GO:0007189">
    <property type="term" value="P:adenylate cyclase-activating G protein-coupled receptor signaling pathway"/>
    <property type="evidence" value="ECO:0007669"/>
    <property type="project" value="TreeGrafter"/>
</dbReference>
<dbReference type="GO" id="GO:0005886">
    <property type="term" value="C:plasma membrane"/>
    <property type="evidence" value="ECO:0007669"/>
    <property type="project" value="TreeGrafter"/>
</dbReference>
<dbReference type="GO" id="GO:0004930">
    <property type="term" value="F:G protein-coupled receptor activity"/>
    <property type="evidence" value="ECO:0007669"/>
    <property type="project" value="TreeGrafter"/>
</dbReference>
<keyword evidence="3 5" id="KW-1133">Transmembrane helix</keyword>